<feature type="transmembrane region" description="Helical" evidence="5">
    <location>
        <begin position="142"/>
        <end position="161"/>
    </location>
</feature>
<evidence type="ECO:0000256" key="3">
    <source>
        <dbReference type="ARBA" id="ARBA00022989"/>
    </source>
</evidence>
<reference evidence="7" key="1">
    <citation type="submission" date="2022-01" db="EMBL/GenBank/DDBJ databases">
        <authorList>
            <person name="King R."/>
        </authorList>
    </citation>
    <scope>NUCLEOTIDE SEQUENCE</scope>
</reference>
<dbReference type="InterPro" id="IPR036259">
    <property type="entry name" value="MFS_trans_sf"/>
</dbReference>
<feature type="domain" description="Major facilitator superfamily (MFS) profile" evidence="6">
    <location>
        <begin position="63"/>
        <end position="492"/>
    </location>
</feature>
<sequence>MTEVCDIDAMLSHVGDFGKFQLLLMLFFSLINILSAFHYFGQTFISVVPEYECVFPGNKENVVIDQCELTMFSENSSQYSIPCPNGWNFNKNTTFGYIGIIEDLNWVCADDWKPALGQSVFFVGSVVGSLTLGVLADMIGRLHVLIIANMLAFIGNIATIFSSNVSIFAVSRFVAGCATDSNFVMMYIIVMEYMRPNLRTMGLNLCIGVFYCLSCTAIPWVAVFLGNWRFFLVFVSLPHLLVLGFYLTVPESAQWLASKGRTEEAIDCFRKIAKINGYNIDEKAVEGLRVYCKDHMNVKTEHESLLGLLKTPKLRRKTLILIFKSMVMTLCYDAISRDVNGLGYSPFVVFSITSLTILPACLFILAVQDKAGRKALASSSLLLSGIFSATSGVLKALAEDPDPRTIVVLAVIARLGINVAYNSGAQYAVELIPTAVRGQGVAAIHVTGYAASFFSPQILYLASYWAPGPSVILGGLLVLGALACLFLPETLNRALPVTLEDGEEFGEGEGVFDFACCRASSESTVALDSEGSVRA</sequence>
<dbReference type="InterPro" id="IPR020846">
    <property type="entry name" value="MFS_dom"/>
</dbReference>
<feature type="transmembrane region" description="Helical" evidence="5">
    <location>
        <begin position="228"/>
        <end position="249"/>
    </location>
</feature>
<feature type="transmembrane region" description="Helical" evidence="5">
    <location>
        <begin position="167"/>
        <end position="190"/>
    </location>
</feature>
<dbReference type="InterPro" id="IPR005828">
    <property type="entry name" value="MFS_sugar_transport-like"/>
</dbReference>
<keyword evidence="8" id="KW-1185">Reference proteome</keyword>
<feature type="transmembrane region" description="Helical" evidence="5">
    <location>
        <begin position="202"/>
        <end position="222"/>
    </location>
</feature>
<dbReference type="PANTHER" id="PTHR24064">
    <property type="entry name" value="SOLUTE CARRIER FAMILY 22 MEMBER"/>
    <property type="match status" value="1"/>
</dbReference>
<gene>
    <name evidence="7" type="ORF">PHAECO_LOCUS3962</name>
</gene>
<evidence type="ECO:0000256" key="1">
    <source>
        <dbReference type="ARBA" id="ARBA00004141"/>
    </source>
</evidence>
<dbReference type="Gene3D" id="1.20.1250.20">
    <property type="entry name" value="MFS general substrate transporter like domains"/>
    <property type="match status" value="1"/>
</dbReference>
<comment type="subcellular location">
    <subcellularLocation>
        <location evidence="1">Membrane</location>
        <topology evidence="1">Multi-pass membrane protein</topology>
    </subcellularLocation>
</comment>
<feature type="transmembrane region" description="Helical" evidence="5">
    <location>
        <begin position="115"/>
        <end position="135"/>
    </location>
</feature>
<keyword evidence="3 5" id="KW-1133">Transmembrane helix</keyword>
<feature type="transmembrane region" description="Helical" evidence="5">
    <location>
        <begin position="347"/>
        <end position="367"/>
    </location>
</feature>
<reference evidence="7" key="2">
    <citation type="submission" date="2022-10" db="EMBL/GenBank/DDBJ databases">
        <authorList>
            <consortium name="ENA_rothamsted_submissions"/>
            <consortium name="culmorum"/>
            <person name="King R."/>
        </authorList>
    </citation>
    <scope>NUCLEOTIDE SEQUENCE</scope>
</reference>
<evidence type="ECO:0000313" key="8">
    <source>
        <dbReference type="Proteomes" id="UP001153737"/>
    </source>
</evidence>
<dbReference type="SUPFAM" id="SSF103473">
    <property type="entry name" value="MFS general substrate transporter"/>
    <property type="match status" value="1"/>
</dbReference>
<accession>A0A9P0DGH8</accession>
<feature type="transmembrane region" description="Helical" evidence="5">
    <location>
        <begin position="318"/>
        <end position="335"/>
    </location>
</feature>
<proteinExistence type="predicted"/>
<protein>
    <recommendedName>
        <fullName evidence="6">Major facilitator superfamily (MFS) profile domain-containing protein</fullName>
    </recommendedName>
</protein>
<dbReference type="AlphaFoldDB" id="A0A9P0DGH8"/>
<organism evidence="7 8">
    <name type="scientific">Phaedon cochleariae</name>
    <name type="common">Mustard beetle</name>
    <dbReference type="NCBI Taxonomy" id="80249"/>
    <lineage>
        <taxon>Eukaryota</taxon>
        <taxon>Metazoa</taxon>
        <taxon>Ecdysozoa</taxon>
        <taxon>Arthropoda</taxon>
        <taxon>Hexapoda</taxon>
        <taxon>Insecta</taxon>
        <taxon>Pterygota</taxon>
        <taxon>Neoptera</taxon>
        <taxon>Endopterygota</taxon>
        <taxon>Coleoptera</taxon>
        <taxon>Polyphaga</taxon>
        <taxon>Cucujiformia</taxon>
        <taxon>Chrysomeloidea</taxon>
        <taxon>Chrysomelidae</taxon>
        <taxon>Chrysomelinae</taxon>
        <taxon>Chrysomelini</taxon>
        <taxon>Phaedon</taxon>
    </lineage>
</organism>
<feature type="transmembrane region" description="Helical" evidence="5">
    <location>
        <begin position="379"/>
        <end position="398"/>
    </location>
</feature>
<dbReference type="GO" id="GO:0016020">
    <property type="term" value="C:membrane"/>
    <property type="evidence" value="ECO:0007669"/>
    <property type="project" value="UniProtKB-SubCell"/>
</dbReference>
<evidence type="ECO:0000259" key="6">
    <source>
        <dbReference type="PROSITE" id="PS50850"/>
    </source>
</evidence>
<evidence type="ECO:0000256" key="5">
    <source>
        <dbReference type="SAM" id="Phobius"/>
    </source>
</evidence>
<dbReference type="GO" id="GO:0022857">
    <property type="term" value="F:transmembrane transporter activity"/>
    <property type="evidence" value="ECO:0007669"/>
    <property type="project" value="InterPro"/>
</dbReference>
<name>A0A9P0DGH8_PHACE</name>
<feature type="transmembrane region" description="Helical" evidence="5">
    <location>
        <begin position="468"/>
        <end position="487"/>
    </location>
</feature>
<dbReference type="Pfam" id="PF00083">
    <property type="entry name" value="Sugar_tr"/>
    <property type="match status" value="1"/>
</dbReference>
<keyword evidence="2 5" id="KW-0812">Transmembrane</keyword>
<evidence type="ECO:0000256" key="4">
    <source>
        <dbReference type="ARBA" id="ARBA00023136"/>
    </source>
</evidence>
<evidence type="ECO:0000256" key="2">
    <source>
        <dbReference type="ARBA" id="ARBA00022692"/>
    </source>
</evidence>
<dbReference type="EMBL" id="OU896720">
    <property type="protein sequence ID" value="CAH1153783.1"/>
    <property type="molecule type" value="Genomic_DNA"/>
</dbReference>
<keyword evidence="4 5" id="KW-0472">Membrane</keyword>
<dbReference type="Proteomes" id="UP001153737">
    <property type="component" value="Chromosome 14"/>
</dbReference>
<dbReference type="OrthoDB" id="3936150at2759"/>
<feature type="transmembrane region" description="Helical" evidence="5">
    <location>
        <begin position="20"/>
        <end position="40"/>
    </location>
</feature>
<evidence type="ECO:0000313" key="7">
    <source>
        <dbReference type="EMBL" id="CAH1153783.1"/>
    </source>
</evidence>
<dbReference type="PROSITE" id="PS50850">
    <property type="entry name" value="MFS"/>
    <property type="match status" value="1"/>
</dbReference>